<protein>
    <submittedName>
        <fullName evidence="3">Tripartite tricarboxylate transporter permease</fullName>
    </submittedName>
</protein>
<feature type="transmembrane region" description="Helical" evidence="1">
    <location>
        <begin position="356"/>
        <end position="380"/>
    </location>
</feature>
<keyword evidence="1" id="KW-1133">Transmembrane helix</keyword>
<feature type="domain" description="DUF112" evidence="2">
    <location>
        <begin position="20"/>
        <end position="440"/>
    </location>
</feature>
<feature type="transmembrane region" description="Helical" evidence="1">
    <location>
        <begin position="108"/>
        <end position="132"/>
    </location>
</feature>
<gene>
    <name evidence="3" type="ORF">GBM95_05365</name>
</gene>
<dbReference type="InterPro" id="IPR002823">
    <property type="entry name" value="DUF112_TM"/>
</dbReference>
<evidence type="ECO:0000256" key="1">
    <source>
        <dbReference type="SAM" id="Phobius"/>
    </source>
</evidence>
<feature type="transmembrane region" description="Helical" evidence="1">
    <location>
        <begin position="174"/>
        <end position="195"/>
    </location>
</feature>
<feature type="transmembrane region" description="Helical" evidence="1">
    <location>
        <begin position="147"/>
        <end position="167"/>
    </location>
</feature>
<organism evidence="3 4">
    <name type="scientific">Sutterella seckii</name>
    <dbReference type="NCBI Taxonomy" id="1944635"/>
    <lineage>
        <taxon>Bacteria</taxon>
        <taxon>Pseudomonadati</taxon>
        <taxon>Pseudomonadota</taxon>
        <taxon>Betaproteobacteria</taxon>
        <taxon>Burkholderiales</taxon>
        <taxon>Sutterellaceae</taxon>
        <taxon>Sutterella</taxon>
    </lineage>
</organism>
<evidence type="ECO:0000259" key="2">
    <source>
        <dbReference type="Pfam" id="PF01970"/>
    </source>
</evidence>
<dbReference type="EMBL" id="WEHX01000025">
    <property type="protein sequence ID" value="KAB7660950.1"/>
    <property type="molecule type" value="Genomic_DNA"/>
</dbReference>
<dbReference type="Pfam" id="PF01970">
    <property type="entry name" value="TctA"/>
    <property type="match status" value="1"/>
</dbReference>
<keyword evidence="1" id="KW-0812">Transmembrane</keyword>
<feature type="transmembrane region" description="Helical" evidence="1">
    <location>
        <begin position="465"/>
        <end position="488"/>
    </location>
</feature>
<dbReference type="Proteomes" id="UP000430564">
    <property type="component" value="Unassembled WGS sequence"/>
</dbReference>
<sequence length="503" mass="52366">MDLLNNLLIGFQSAVTLTNLLYCFVGVSLGTLVGVLPGMGPVATVAMLLPITYALDPSSALIMLAGIYYGAQYGGSTTAILVNIPGEAAAVVTCLDGHKLAKLGRAGAALGVAAFGSFIAGCFATVLIAAFAEPLTLVAFEFGPREYFSLMVLGLVGAVVLASGSLLKAIGMIFIGILLGCVGMDVNSGALRYVFGVDELMDGLDFVALSMGVYGFAEIIRNLDAAGSREAVPAAVGKVLPSAKDLKESAGAISRGTILGSLLGILPGGGALLSSFASYTLEKKLAGKNARPPFGEGNIRGVAGPESANNAGAQTSFIPMLTLGIPSNAVMALMIGALMLHDIAPGPQVMTTNPSLFWGLIVSMWIGNVFLVILNIPLIGLWVKLLRVPYRLLYPAILVFCAIGVYSINNNPFDIWITIGFGIFGWIVNKLGCECAPLILGFILGPMLEENMRRALLLSRGDLTTFVTGPISGSLLAVSAVLLLLVILPSVRSGREKAFVEDY</sequence>
<feature type="transmembrane region" description="Helical" evidence="1">
    <location>
        <begin position="258"/>
        <end position="281"/>
    </location>
</feature>
<name>A0A6I1EPD8_9BURK</name>
<dbReference type="OrthoDB" id="9781349at2"/>
<dbReference type="PANTHER" id="PTHR35342">
    <property type="entry name" value="TRICARBOXYLIC TRANSPORT PROTEIN"/>
    <property type="match status" value="1"/>
</dbReference>
<dbReference type="PANTHER" id="PTHR35342:SF5">
    <property type="entry name" value="TRICARBOXYLIC TRANSPORT PROTEIN"/>
    <property type="match status" value="1"/>
</dbReference>
<accession>A0A6I1EPD8</accession>
<proteinExistence type="predicted"/>
<dbReference type="RefSeq" id="WP_152158151.1">
    <property type="nucleotide sequence ID" value="NZ_WEHX01000025.1"/>
</dbReference>
<evidence type="ECO:0000313" key="3">
    <source>
        <dbReference type="EMBL" id="KAB7660950.1"/>
    </source>
</evidence>
<evidence type="ECO:0000313" key="4">
    <source>
        <dbReference type="Proteomes" id="UP000430564"/>
    </source>
</evidence>
<reference evidence="3 4" key="1">
    <citation type="submission" date="2019-10" db="EMBL/GenBank/DDBJ databases">
        <title>Genome diversity of Sutterella seckii.</title>
        <authorList>
            <person name="Chaplin A.V."/>
            <person name="Sokolova S.R."/>
            <person name="Mosin K.A."/>
            <person name="Ivanova E.L."/>
            <person name="Kochetkova T.O."/>
            <person name="Goltsov A.Y."/>
            <person name="Trofimov D.Y."/>
            <person name="Efimov B.A."/>
        </authorList>
    </citation>
    <scope>NUCLEOTIDE SEQUENCE [LARGE SCALE GENOMIC DNA]</scope>
    <source>
        <strain evidence="3 4">ASD393</strain>
    </source>
</reference>
<feature type="transmembrane region" description="Helical" evidence="1">
    <location>
        <begin position="392"/>
        <end position="409"/>
    </location>
</feature>
<feature type="transmembrane region" description="Helical" evidence="1">
    <location>
        <begin position="415"/>
        <end position="444"/>
    </location>
</feature>
<comment type="caution">
    <text evidence="3">The sequence shown here is derived from an EMBL/GenBank/DDBJ whole genome shotgun (WGS) entry which is preliminary data.</text>
</comment>
<dbReference type="AlphaFoldDB" id="A0A6I1EPD8"/>
<feature type="transmembrane region" description="Helical" evidence="1">
    <location>
        <begin position="323"/>
        <end position="344"/>
    </location>
</feature>
<keyword evidence="1" id="KW-0472">Membrane</keyword>